<evidence type="ECO:0000313" key="6">
    <source>
        <dbReference type="Proteomes" id="UP000374630"/>
    </source>
</evidence>
<evidence type="ECO:0000256" key="1">
    <source>
        <dbReference type="SAM" id="SignalP"/>
    </source>
</evidence>
<dbReference type="InterPro" id="IPR000326">
    <property type="entry name" value="PAP2/HPO"/>
</dbReference>
<dbReference type="Proteomes" id="UP000374630">
    <property type="component" value="Unassembled WGS sequence"/>
</dbReference>
<reference evidence="5 6" key="1">
    <citation type="journal article" date="2019" name="Syst. Appl. Microbiol.">
        <title>Characterization of Bifidobacterium species in feaces of the Egyptian fruit bat: Description of B. vespertilionis sp. nov. and B. rousetti sp. nov.</title>
        <authorList>
            <person name="Modesto M."/>
            <person name="Satti M."/>
            <person name="Watanabe K."/>
            <person name="Puglisi E."/>
            <person name="Morelli L."/>
            <person name="Huang C.-H."/>
            <person name="Liou J.-S."/>
            <person name="Miyashita M."/>
            <person name="Tamura T."/>
            <person name="Saito S."/>
            <person name="Mori K."/>
            <person name="Huang L."/>
            <person name="Sciavilla P."/>
            <person name="Sandri C."/>
            <person name="Spiezio C."/>
            <person name="Vitali F."/>
            <person name="Cavalieri D."/>
            <person name="Perpetuini G."/>
            <person name="Tofalo R."/>
            <person name="Bonetti A."/>
            <person name="Arita M."/>
            <person name="Mattarelli P."/>
        </authorList>
    </citation>
    <scope>NUCLEOTIDE SEQUENCE [LARGE SCALE GENOMIC DNA]</scope>
    <source>
        <strain evidence="3 6">RST16</strain>
        <strain evidence="4 5">RST8</strain>
    </source>
</reference>
<gene>
    <name evidence="4" type="ORF">EM848_05380</name>
    <name evidence="3" type="ORF">EMO90_01905</name>
</gene>
<organism evidence="4 5">
    <name type="scientific">Bifidobacterium vespertilionis</name>
    <dbReference type="NCBI Taxonomy" id="2562524"/>
    <lineage>
        <taxon>Bacteria</taxon>
        <taxon>Bacillati</taxon>
        <taxon>Actinomycetota</taxon>
        <taxon>Actinomycetes</taxon>
        <taxon>Bifidobacteriales</taxon>
        <taxon>Bifidobacteriaceae</taxon>
        <taxon>Bifidobacterium</taxon>
    </lineage>
</organism>
<dbReference type="InterPro" id="IPR043708">
    <property type="entry name" value="DUF5648"/>
</dbReference>
<dbReference type="EMBL" id="RZOA01000008">
    <property type="protein sequence ID" value="KAA8823582.1"/>
    <property type="molecule type" value="Genomic_DNA"/>
</dbReference>
<protein>
    <submittedName>
        <fullName evidence="4">Phosphatase PAP2 family protein</fullName>
    </submittedName>
</protein>
<feature type="signal peptide" evidence="1">
    <location>
        <begin position="1"/>
        <end position="33"/>
    </location>
</feature>
<dbReference type="OrthoDB" id="9805301at2"/>
<dbReference type="SMART" id="SM00014">
    <property type="entry name" value="acidPPc"/>
    <property type="match status" value="1"/>
</dbReference>
<dbReference type="PRINTS" id="PR00483">
    <property type="entry name" value="BACPHPHTASE"/>
</dbReference>
<dbReference type="Pfam" id="PF01569">
    <property type="entry name" value="PAP2"/>
    <property type="match status" value="1"/>
</dbReference>
<comment type="caution">
    <text evidence="4">The sequence shown here is derived from an EMBL/GenBank/DDBJ whole genome shotgun (WGS) entry which is preliminary data.</text>
</comment>
<accession>A0A5J5E018</accession>
<dbReference type="InterPro" id="IPR036938">
    <property type="entry name" value="PAP2/HPO_sf"/>
</dbReference>
<feature type="chain" id="PRO_5030132068" evidence="1">
    <location>
        <begin position="34"/>
        <end position="618"/>
    </location>
</feature>
<dbReference type="Gene3D" id="1.20.144.10">
    <property type="entry name" value="Phosphatidic acid phosphatase type 2/haloperoxidase"/>
    <property type="match status" value="1"/>
</dbReference>
<dbReference type="Pfam" id="PF18885">
    <property type="entry name" value="DUF5648"/>
    <property type="match status" value="1"/>
</dbReference>
<dbReference type="GO" id="GO:0003993">
    <property type="term" value="F:acid phosphatase activity"/>
    <property type="evidence" value="ECO:0007669"/>
    <property type="project" value="InterPro"/>
</dbReference>
<keyword evidence="6" id="KW-1185">Reference proteome</keyword>
<dbReference type="GO" id="GO:0030288">
    <property type="term" value="C:outer membrane-bounded periplasmic space"/>
    <property type="evidence" value="ECO:0007669"/>
    <property type="project" value="InterPro"/>
</dbReference>
<dbReference type="AlphaFoldDB" id="A0A5J5E018"/>
<dbReference type="Proteomes" id="UP000345527">
    <property type="component" value="Unassembled WGS sequence"/>
</dbReference>
<evidence type="ECO:0000313" key="4">
    <source>
        <dbReference type="EMBL" id="KAA8823582.1"/>
    </source>
</evidence>
<evidence type="ECO:0000313" key="3">
    <source>
        <dbReference type="EMBL" id="KAA8822139.1"/>
    </source>
</evidence>
<keyword evidence="1" id="KW-0732">Signal</keyword>
<dbReference type="EMBL" id="RZNZ01000002">
    <property type="protein sequence ID" value="KAA8822139.1"/>
    <property type="molecule type" value="Genomic_DNA"/>
</dbReference>
<proteinExistence type="predicted"/>
<feature type="domain" description="Phosphatidic acid phosphatase type 2/haloperoxidase" evidence="2">
    <location>
        <begin position="164"/>
        <end position="300"/>
    </location>
</feature>
<evidence type="ECO:0000313" key="5">
    <source>
        <dbReference type="Proteomes" id="UP000345527"/>
    </source>
</evidence>
<sequence>MKQNKRKSTALTGAVAGVAALAMLVSGGSVANAAETKYPSDAAQPDLVKLLADYENYYKPANTYDKNDPSKPFGKGEVKDAATLKNDDDMTLAINQAAAKADADGDGVKTATTQQRRALIDADYKMAETLPDSLGPVLSQYFTEGLENGSLPRTKSLLVEDHQAGGYAYALMSDYLSTGTAKVTFNHTRPLYDRTDGGYVAAGLEKTVPITHVPDYTDAQGTTHKAGYDEFATSGSFPSGHTTYAYSGGIALATLFPQLAPEIVTRASEAGNNRIVLGVHYPLDIMGGRIDGEVSNATRWSDEQFRNEQILPAFDELQSYMAGKCVADGHATKQATDVATVQDCVNNLGANDTKGYTNSFVDPVSKLAVTDRKSAIEVFTNRMTYNFKQTGKAGQAPVVPDEAANLLITAFPTLSADQRKQVLAATEIDSGYPLDASSEGYQRLNLAAAYSAKVTVDAKGNVTKVEPGQKEASVVYAAEQPVPVYRLYNPFMAAGAHLYTTDESEYASLQTKGWKAEGIAFYGTADKTSTPVYRLYNPYNGSHHYTVDVNEYNGLKTSGWNDEGIAWYVPTYAASDVYRAYNPFTGEHLFTTSKAEIENVKANGWNDEGVAFKAVRND</sequence>
<evidence type="ECO:0000259" key="2">
    <source>
        <dbReference type="SMART" id="SM00014"/>
    </source>
</evidence>
<dbReference type="InterPro" id="IPR001011">
    <property type="entry name" value="Acid_Pase_classA_bac"/>
</dbReference>
<name>A0A5J5E018_9BIFI</name>
<dbReference type="SUPFAM" id="SSF48317">
    <property type="entry name" value="Acid phosphatase/Vanadium-dependent haloperoxidase"/>
    <property type="match status" value="1"/>
</dbReference>